<dbReference type="PANTHER" id="PTHR42859:SF10">
    <property type="entry name" value="DIMETHYLSULFOXIDE REDUCTASE CHAIN B"/>
    <property type="match status" value="1"/>
</dbReference>
<keyword evidence="1" id="KW-0813">Transport</keyword>
<dbReference type="EMBL" id="JBFBVU010000029">
    <property type="protein sequence ID" value="MEV8468467.1"/>
    <property type="molecule type" value="Genomic_DNA"/>
</dbReference>
<dbReference type="InterPro" id="IPR006311">
    <property type="entry name" value="TAT_signal"/>
</dbReference>
<comment type="caution">
    <text evidence="9">The sequence shown here is derived from an EMBL/GenBank/DDBJ whole genome shotgun (WGS) entry which is preliminary data.</text>
</comment>
<feature type="domain" description="4Fe-4S ferredoxin-type" evidence="8">
    <location>
        <begin position="92"/>
        <end position="125"/>
    </location>
</feature>
<name>A0ABV3LBS0_9RHOB</name>
<protein>
    <submittedName>
        <fullName evidence="9">Ferredoxin-type protein NapG</fullName>
    </submittedName>
</protein>
<dbReference type="InterPro" id="IPR004494">
    <property type="entry name" value="MauM_NapG"/>
</dbReference>
<accession>A0ABV3LBS0</accession>
<dbReference type="Proteomes" id="UP001553161">
    <property type="component" value="Unassembled WGS sequence"/>
</dbReference>
<sequence>MPAEGGKPRSTDRRRFLRDAARAAGGCAIAGMGLTYLARDARALPAEALRPPGALPEDDFLAACIRCGLCVRDCPYDTLKLAELGEDGPATGTPYFTARDVPCEMCDDIPCVAACPTGALDPALDNIDDAEMGVAVLVDQENCLNFLGLRCDVCYRVCPVIDKAITLELRHNEVSGHHAIFAPTVHAEYCTGCGVCEKSCVLPEATIKVLPMRLARGSSAEHYRRGWEEKELKGAPVVEGIIDLPDRLPGPGTDNLAAPGGFEPAFKLPGAGQ</sequence>
<dbReference type="NCBIfam" id="TIGR00397">
    <property type="entry name" value="mauM_napG"/>
    <property type="match status" value="1"/>
</dbReference>
<feature type="domain" description="4Fe-4S ferredoxin-type" evidence="8">
    <location>
        <begin position="181"/>
        <end position="200"/>
    </location>
</feature>
<dbReference type="InterPro" id="IPR050294">
    <property type="entry name" value="RnfB_subfamily"/>
</dbReference>
<dbReference type="NCBIfam" id="NF007012">
    <property type="entry name" value="PRK09476.1"/>
    <property type="match status" value="1"/>
</dbReference>
<dbReference type="CDD" id="cd16373">
    <property type="entry name" value="DMSOR_beta_like"/>
    <property type="match status" value="1"/>
</dbReference>
<evidence type="ECO:0000256" key="6">
    <source>
        <dbReference type="ARBA" id="ARBA00023004"/>
    </source>
</evidence>
<evidence type="ECO:0000313" key="9">
    <source>
        <dbReference type="EMBL" id="MEV8468467.1"/>
    </source>
</evidence>
<evidence type="ECO:0000259" key="8">
    <source>
        <dbReference type="PROSITE" id="PS51379"/>
    </source>
</evidence>
<proteinExistence type="predicted"/>
<keyword evidence="7" id="KW-0411">Iron-sulfur</keyword>
<feature type="domain" description="4Fe-4S ferredoxin-type" evidence="8">
    <location>
        <begin position="54"/>
        <end position="84"/>
    </location>
</feature>
<dbReference type="PROSITE" id="PS51379">
    <property type="entry name" value="4FE4S_FER_2"/>
    <property type="match status" value="3"/>
</dbReference>
<dbReference type="RefSeq" id="WP_366194420.1">
    <property type="nucleotide sequence ID" value="NZ_JBFBVU010000029.1"/>
</dbReference>
<keyword evidence="2" id="KW-0004">4Fe-4S</keyword>
<dbReference type="Gene3D" id="3.30.70.20">
    <property type="match status" value="2"/>
</dbReference>
<evidence type="ECO:0000256" key="7">
    <source>
        <dbReference type="ARBA" id="ARBA00023014"/>
    </source>
</evidence>
<keyword evidence="6" id="KW-0408">Iron</keyword>
<dbReference type="SUPFAM" id="SSF54862">
    <property type="entry name" value="4Fe-4S ferredoxins"/>
    <property type="match status" value="1"/>
</dbReference>
<keyword evidence="10" id="KW-1185">Reference proteome</keyword>
<organism evidence="9 10">
    <name type="scientific">Meridianimarinicoccus marinus</name>
    <dbReference type="NCBI Taxonomy" id="3231483"/>
    <lineage>
        <taxon>Bacteria</taxon>
        <taxon>Pseudomonadati</taxon>
        <taxon>Pseudomonadota</taxon>
        <taxon>Alphaproteobacteria</taxon>
        <taxon>Rhodobacterales</taxon>
        <taxon>Paracoccaceae</taxon>
        <taxon>Meridianimarinicoccus</taxon>
    </lineage>
</organism>
<dbReference type="PROSITE" id="PS00198">
    <property type="entry name" value="4FE4S_FER_1"/>
    <property type="match status" value="1"/>
</dbReference>
<evidence type="ECO:0000256" key="2">
    <source>
        <dbReference type="ARBA" id="ARBA00022485"/>
    </source>
</evidence>
<evidence type="ECO:0000256" key="3">
    <source>
        <dbReference type="ARBA" id="ARBA00022723"/>
    </source>
</evidence>
<dbReference type="InterPro" id="IPR017900">
    <property type="entry name" value="4Fe4S_Fe_S_CS"/>
</dbReference>
<keyword evidence="4" id="KW-0677">Repeat</keyword>
<evidence type="ECO:0000256" key="5">
    <source>
        <dbReference type="ARBA" id="ARBA00022982"/>
    </source>
</evidence>
<dbReference type="PANTHER" id="PTHR42859">
    <property type="entry name" value="OXIDOREDUCTASE"/>
    <property type="match status" value="1"/>
</dbReference>
<dbReference type="Pfam" id="PF12800">
    <property type="entry name" value="Fer4_4"/>
    <property type="match status" value="1"/>
</dbReference>
<evidence type="ECO:0000256" key="1">
    <source>
        <dbReference type="ARBA" id="ARBA00022448"/>
    </source>
</evidence>
<reference evidence="9 10" key="1">
    <citation type="submission" date="2024-07" db="EMBL/GenBank/DDBJ databases">
        <authorList>
            <person name="Kang M."/>
        </authorList>
    </citation>
    <scope>NUCLEOTIDE SEQUENCE [LARGE SCALE GENOMIC DNA]</scope>
    <source>
        <strain evidence="9 10">DFM31</strain>
    </source>
</reference>
<dbReference type="InterPro" id="IPR017896">
    <property type="entry name" value="4Fe4S_Fe-S-bd"/>
</dbReference>
<dbReference type="Pfam" id="PF12838">
    <property type="entry name" value="Fer4_7"/>
    <property type="match status" value="1"/>
</dbReference>
<dbReference type="PROSITE" id="PS51318">
    <property type="entry name" value="TAT"/>
    <property type="match status" value="1"/>
</dbReference>
<evidence type="ECO:0000256" key="4">
    <source>
        <dbReference type="ARBA" id="ARBA00022737"/>
    </source>
</evidence>
<gene>
    <name evidence="9" type="primary">napG</name>
    <name evidence="9" type="ORF">AB0T83_16955</name>
</gene>
<evidence type="ECO:0000313" key="10">
    <source>
        <dbReference type="Proteomes" id="UP001553161"/>
    </source>
</evidence>
<keyword evidence="3" id="KW-0479">Metal-binding</keyword>
<keyword evidence="5" id="KW-0249">Electron transport</keyword>